<keyword evidence="2" id="KW-0963">Cytoplasm</keyword>
<comment type="subcellular location">
    <subcellularLocation>
        <location evidence="1">Cytoplasm</location>
    </subcellularLocation>
</comment>
<dbReference type="SMART" id="SM00408">
    <property type="entry name" value="IGc2"/>
    <property type="match status" value="3"/>
</dbReference>
<evidence type="ECO:0000256" key="6">
    <source>
        <dbReference type="ARBA" id="ARBA00023319"/>
    </source>
</evidence>
<accession>A0A3Q3E4I3</accession>
<evidence type="ECO:0000256" key="2">
    <source>
        <dbReference type="ARBA" id="ARBA00022490"/>
    </source>
</evidence>
<keyword evidence="4" id="KW-0677">Repeat</keyword>
<dbReference type="PANTHER" id="PTHR35971:SF4">
    <property type="entry name" value="OBSCURIN"/>
    <property type="match status" value="1"/>
</dbReference>
<dbReference type="Pfam" id="PF07679">
    <property type="entry name" value="I-set"/>
    <property type="match status" value="4"/>
</dbReference>
<dbReference type="FunFam" id="2.60.40.10:FF:000211">
    <property type="entry name" value="Obscurin-like protein 1"/>
    <property type="match status" value="1"/>
</dbReference>
<protein>
    <recommendedName>
        <fullName evidence="7">Ig-like domain-containing protein</fullName>
    </recommendedName>
</protein>
<evidence type="ECO:0000256" key="5">
    <source>
        <dbReference type="ARBA" id="ARBA00023157"/>
    </source>
</evidence>
<reference evidence="8" key="1">
    <citation type="submission" date="2025-08" db="UniProtKB">
        <authorList>
            <consortium name="Ensembl"/>
        </authorList>
    </citation>
    <scope>IDENTIFICATION</scope>
</reference>
<dbReference type="InterPro" id="IPR036179">
    <property type="entry name" value="Ig-like_dom_sf"/>
</dbReference>
<dbReference type="SMART" id="SM00409">
    <property type="entry name" value="IG"/>
    <property type="match status" value="5"/>
</dbReference>
<dbReference type="InterPro" id="IPR007110">
    <property type="entry name" value="Ig-like_dom"/>
</dbReference>
<dbReference type="FunFam" id="2.60.40.10:FF:000228">
    <property type="entry name" value="obscurin isoform X4"/>
    <property type="match status" value="1"/>
</dbReference>
<evidence type="ECO:0000313" key="8">
    <source>
        <dbReference type="Ensembl" id="ENSLBEP00000002285.1"/>
    </source>
</evidence>
<dbReference type="InterPro" id="IPR013783">
    <property type="entry name" value="Ig-like_fold"/>
</dbReference>
<feature type="domain" description="Ig-like" evidence="7">
    <location>
        <begin position="26"/>
        <end position="166"/>
    </location>
</feature>
<evidence type="ECO:0000256" key="4">
    <source>
        <dbReference type="ARBA" id="ARBA00022737"/>
    </source>
</evidence>
<sequence>MCTLDVSNKFQRSVFIYRSHKSTVFPMNVTYRGPVSLTDTKAHETETVTLEVELNQANVEGSWTRDGAKLKSGGNCRITALGKKHALTFSSLKKEDAGTIVFQAEGVHISSKLLVTGKGCVLFNDVELKLGKNIGIHSLGRKRSLVINKCTPEDAGTYICRTSDDNTSAKLTVHGSAKLNHESAEVNEGEACSFECILSRESTDECSWTLNGKTIKNGDRFKITSKGRKYMLTIKDVSFFVAGKASSVSRALQNVKQKDTTHTLVIHKLDVKDSGEYTCDTGDKRSTFRVSIFTVLILEKPHNTVALEGETVTLACTISDAKATVTWMRNNTAIQAGLKYDLKNNGAFHQLRIHNLQPEDSGTYTCDTGDAHSKTFSLWDVFHSISKDAVEGDAVTLHCELSKPGVRVEWRKGGMVLQPSKKYEMKQEGCVEELCIRNLEPEDSGYYTCDAGDQLTTASLAVQGSHLINVVSVLKFTTADKLII</sequence>
<reference evidence="8" key="2">
    <citation type="submission" date="2025-09" db="UniProtKB">
        <authorList>
            <consortium name="Ensembl"/>
        </authorList>
    </citation>
    <scope>IDENTIFICATION</scope>
</reference>
<dbReference type="Gene3D" id="2.60.40.10">
    <property type="entry name" value="Immunoglobulins"/>
    <property type="match status" value="6"/>
</dbReference>
<dbReference type="InterPro" id="IPR013098">
    <property type="entry name" value="Ig_I-set"/>
</dbReference>
<evidence type="ECO:0000259" key="7">
    <source>
        <dbReference type="PROSITE" id="PS50835"/>
    </source>
</evidence>
<dbReference type="SUPFAM" id="SSF48726">
    <property type="entry name" value="Immunoglobulin"/>
    <property type="match status" value="5"/>
</dbReference>
<keyword evidence="3" id="KW-0597">Phosphoprotein</keyword>
<organism evidence="8 9">
    <name type="scientific">Labrus bergylta</name>
    <name type="common">ballan wrasse</name>
    <dbReference type="NCBI Taxonomy" id="56723"/>
    <lineage>
        <taxon>Eukaryota</taxon>
        <taxon>Metazoa</taxon>
        <taxon>Chordata</taxon>
        <taxon>Craniata</taxon>
        <taxon>Vertebrata</taxon>
        <taxon>Euteleostomi</taxon>
        <taxon>Actinopterygii</taxon>
        <taxon>Neopterygii</taxon>
        <taxon>Teleostei</taxon>
        <taxon>Neoteleostei</taxon>
        <taxon>Acanthomorphata</taxon>
        <taxon>Eupercaria</taxon>
        <taxon>Labriformes</taxon>
        <taxon>Labridae</taxon>
        <taxon>Labrus</taxon>
    </lineage>
</organism>
<dbReference type="GO" id="GO:0005737">
    <property type="term" value="C:cytoplasm"/>
    <property type="evidence" value="ECO:0007669"/>
    <property type="project" value="UniProtKB-SubCell"/>
</dbReference>
<dbReference type="Proteomes" id="UP000261660">
    <property type="component" value="Unplaced"/>
</dbReference>
<keyword evidence="6" id="KW-0393">Immunoglobulin domain</keyword>
<name>A0A3Q3E4I3_9LABR</name>
<dbReference type="PANTHER" id="PTHR35971">
    <property type="entry name" value="SI:DKEY-31G6.6"/>
    <property type="match status" value="1"/>
</dbReference>
<feature type="domain" description="Ig-like" evidence="7">
    <location>
        <begin position="391"/>
        <end position="461"/>
    </location>
</feature>
<evidence type="ECO:0000256" key="3">
    <source>
        <dbReference type="ARBA" id="ARBA00022553"/>
    </source>
</evidence>
<dbReference type="InterPro" id="IPR003599">
    <property type="entry name" value="Ig_sub"/>
</dbReference>
<feature type="domain" description="Ig-like" evidence="7">
    <location>
        <begin position="169"/>
        <end position="291"/>
    </location>
</feature>
<keyword evidence="9" id="KW-1185">Reference proteome</keyword>
<feature type="domain" description="Ig-like" evidence="7">
    <location>
        <begin position="293"/>
        <end position="377"/>
    </location>
</feature>
<dbReference type="GeneTree" id="ENSGT00940000154756"/>
<dbReference type="PROSITE" id="PS50835">
    <property type="entry name" value="IG_LIKE"/>
    <property type="match status" value="4"/>
</dbReference>
<dbReference type="Ensembl" id="ENSLBET00000002416.1">
    <property type="protein sequence ID" value="ENSLBEP00000002285.1"/>
    <property type="gene ID" value="ENSLBEG00000001714.1"/>
</dbReference>
<dbReference type="InterPro" id="IPR052385">
    <property type="entry name" value="Obscurin/Obscurin-like_Reg"/>
</dbReference>
<dbReference type="AlphaFoldDB" id="A0A3Q3E4I3"/>
<keyword evidence="5" id="KW-1015">Disulfide bond</keyword>
<proteinExistence type="predicted"/>
<evidence type="ECO:0000256" key="1">
    <source>
        <dbReference type="ARBA" id="ARBA00004496"/>
    </source>
</evidence>
<dbReference type="CDD" id="cd00096">
    <property type="entry name" value="Ig"/>
    <property type="match status" value="1"/>
</dbReference>
<evidence type="ECO:0000313" key="9">
    <source>
        <dbReference type="Proteomes" id="UP000261660"/>
    </source>
</evidence>
<dbReference type="InterPro" id="IPR003598">
    <property type="entry name" value="Ig_sub2"/>
</dbReference>